<sequence length="347" mass="34557">MPEMNVAPCPPSPSTPVSSGGQGATAAPDSTGEPFATELHRQLSAGQSGTTTATAPAANAAATSAKKTAAEDSIAVADPETLGLAVLMTTPLPAVATAPAGKKTVAATADAGLLAGALPMPLALAMTATQREDTAAVKSPVTASAQTAIPAALATADGSLPAVHAKQADAAVPESAFRNLLATAQVTAQNHGSSPVAPLTIQAPFGSSGWESNVGDKLVWMTGHQEQRAELVLNPPHLGRVEVSLSLHGDQASAQFVSHNPLVRDALEAAIPRLREMLADAGVSLGQAQVGSGAAGNAGGQSPNHQGNGDNSSRSQAVLGQGGSALRQINASSPWLKQGNSLVDVFA</sequence>
<gene>
    <name evidence="3" type="primary">fliK_5</name>
    <name evidence="3" type="ORF">GALL_247440</name>
</gene>
<dbReference type="PANTHER" id="PTHR37533:SF2">
    <property type="entry name" value="FLAGELLAR HOOK-LENGTH CONTROL PROTEIN"/>
    <property type="match status" value="1"/>
</dbReference>
<dbReference type="InterPro" id="IPR038610">
    <property type="entry name" value="FliK-like_C_sf"/>
</dbReference>
<dbReference type="EMBL" id="MLJW01000210">
    <property type="protein sequence ID" value="OIQ93322.1"/>
    <property type="molecule type" value="Genomic_DNA"/>
</dbReference>
<name>A0A1J5RDA9_9ZZZZ</name>
<dbReference type="Gene3D" id="3.30.750.140">
    <property type="match status" value="1"/>
</dbReference>
<evidence type="ECO:0000313" key="3">
    <source>
        <dbReference type="EMBL" id="OIQ93322.1"/>
    </source>
</evidence>
<keyword evidence="3" id="KW-0282">Flagellum</keyword>
<protein>
    <submittedName>
        <fullName evidence="3">Flagellar hook-length control protein</fullName>
    </submittedName>
</protein>
<dbReference type="PANTHER" id="PTHR37533">
    <property type="entry name" value="FLAGELLAR HOOK-LENGTH CONTROL PROTEIN"/>
    <property type="match status" value="1"/>
</dbReference>
<proteinExistence type="predicted"/>
<dbReference type="CDD" id="cd17470">
    <property type="entry name" value="T3SS_Flik_C"/>
    <property type="match status" value="1"/>
</dbReference>
<dbReference type="InterPro" id="IPR052563">
    <property type="entry name" value="FliK"/>
</dbReference>
<dbReference type="Pfam" id="PF02120">
    <property type="entry name" value="Flg_hook"/>
    <property type="match status" value="1"/>
</dbReference>
<keyword evidence="3" id="KW-0966">Cell projection</keyword>
<reference evidence="3" key="1">
    <citation type="submission" date="2016-10" db="EMBL/GenBank/DDBJ databases">
        <title>Sequence of Gallionella enrichment culture.</title>
        <authorList>
            <person name="Poehlein A."/>
            <person name="Muehling M."/>
            <person name="Daniel R."/>
        </authorList>
    </citation>
    <scope>NUCLEOTIDE SEQUENCE</scope>
</reference>
<feature type="compositionally biased region" description="Polar residues" evidence="1">
    <location>
        <begin position="303"/>
        <end position="318"/>
    </location>
</feature>
<accession>A0A1J5RDA9</accession>
<keyword evidence="3" id="KW-0969">Cilium</keyword>
<dbReference type="AlphaFoldDB" id="A0A1J5RDA9"/>
<evidence type="ECO:0000256" key="1">
    <source>
        <dbReference type="SAM" id="MobiDB-lite"/>
    </source>
</evidence>
<evidence type="ECO:0000259" key="2">
    <source>
        <dbReference type="Pfam" id="PF02120"/>
    </source>
</evidence>
<dbReference type="InterPro" id="IPR021136">
    <property type="entry name" value="Flagellar_hook_control-like_C"/>
</dbReference>
<feature type="domain" description="Flagellar hook-length control protein-like C-terminal" evidence="2">
    <location>
        <begin position="216"/>
        <end position="297"/>
    </location>
</feature>
<feature type="region of interest" description="Disordered" evidence="1">
    <location>
        <begin position="290"/>
        <end position="322"/>
    </location>
</feature>
<feature type="region of interest" description="Disordered" evidence="1">
    <location>
        <begin position="1"/>
        <end position="57"/>
    </location>
</feature>
<comment type="caution">
    <text evidence="3">The sequence shown here is derived from an EMBL/GenBank/DDBJ whole genome shotgun (WGS) entry which is preliminary data.</text>
</comment>
<organism evidence="3">
    <name type="scientific">mine drainage metagenome</name>
    <dbReference type="NCBI Taxonomy" id="410659"/>
    <lineage>
        <taxon>unclassified sequences</taxon>
        <taxon>metagenomes</taxon>
        <taxon>ecological metagenomes</taxon>
    </lineage>
</organism>